<proteinExistence type="predicted"/>
<feature type="transmembrane region" description="Helical" evidence="1">
    <location>
        <begin position="107"/>
        <end position="127"/>
    </location>
</feature>
<feature type="domain" description="DUF4126" evidence="2">
    <location>
        <begin position="12"/>
        <end position="154"/>
    </location>
</feature>
<sequence length="161" mass="16325">MTAILQTPAGKAAALGLIAGMRTFYAPAVLTHLYSRHQAESLAGSPLEFMKSITASKVFKVLAAGELIGDKLPNTPNRTAIPGLVGRALSGILCGAVVYKAEGSSPLIGGLIGGAASIASTFGCFFLRRGIGKSTKIPDPYIGAIEDALVIGAGIAIARSA</sequence>
<keyword evidence="4" id="KW-1185">Reference proteome</keyword>
<evidence type="ECO:0000313" key="3">
    <source>
        <dbReference type="EMBL" id="RWY54193.1"/>
    </source>
</evidence>
<keyword evidence="1" id="KW-1133">Transmembrane helix</keyword>
<evidence type="ECO:0000256" key="1">
    <source>
        <dbReference type="SAM" id="Phobius"/>
    </source>
</evidence>
<dbReference type="OrthoDB" id="9812409at2"/>
<evidence type="ECO:0000259" key="2">
    <source>
        <dbReference type="Pfam" id="PF13548"/>
    </source>
</evidence>
<keyword evidence="1" id="KW-0472">Membrane</keyword>
<dbReference type="RefSeq" id="WP_128533628.1">
    <property type="nucleotide sequence ID" value="NZ_SBIW01000003.1"/>
</dbReference>
<comment type="caution">
    <text evidence="3">The sequence shown here is derived from an EMBL/GenBank/DDBJ whole genome shotgun (WGS) entry which is preliminary data.</text>
</comment>
<protein>
    <submittedName>
        <fullName evidence="3">DUF4126 family protein</fullName>
    </submittedName>
</protein>
<dbReference type="Pfam" id="PF13548">
    <property type="entry name" value="DUF4126"/>
    <property type="match status" value="1"/>
</dbReference>
<accession>A0A444MRH6</accession>
<gene>
    <name evidence="3" type="ORF">EPL05_09135</name>
</gene>
<keyword evidence="1" id="KW-0812">Transmembrane</keyword>
<dbReference type="Proteomes" id="UP000286701">
    <property type="component" value="Unassembled WGS sequence"/>
</dbReference>
<name>A0A444MRH6_9SPHI</name>
<evidence type="ECO:0000313" key="4">
    <source>
        <dbReference type="Proteomes" id="UP000286701"/>
    </source>
</evidence>
<dbReference type="AlphaFoldDB" id="A0A444MRH6"/>
<reference evidence="3 4" key="1">
    <citation type="submission" date="2019-01" db="EMBL/GenBank/DDBJ databases">
        <title>Mucilaginibacter antarcticum sp. nov., isolated from antarctic soil.</title>
        <authorList>
            <person name="Yan Y.-Q."/>
            <person name="Du Z.-J."/>
        </authorList>
    </citation>
    <scope>NUCLEOTIDE SEQUENCE [LARGE SCALE GENOMIC DNA]</scope>
    <source>
        <strain evidence="3 4">F01003</strain>
    </source>
</reference>
<dbReference type="InterPro" id="IPR025196">
    <property type="entry name" value="DUF4126"/>
</dbReference>
<dbReference type="EMBL" id="SBIW01000003">
    <property type="protein sequence ID" value="RWY54193.1"/>
    <property type="molecule type" value="Genomic_DNA"/>
</dbReference>
<organism evidence="3 4">
    <name type="scientific">Mucilaginibacter gilvus</name>
    <dbReference type="NCBI Taxonomy" id="2305909"/>
    <lineage>
        <taxon>Bacteria</taxon>
        <taxon>Pseudomonadati</taxon>
        <taxon>Bacteroidota</taxon>
        <taxon>Sphingobacteriia</taxon>
        <taxon>Sphingobacteriales</taxon>
        <taxon>Sphingobacteriaceae</taxon>
        <taxon>Mucilaginibacter</taxon>
    </lineage>
</organism>